<gene>
    <name evidence="1" type="ORF">E6O75_ATG03940</name>
</gene>
<protein>
    <submittedName>
        <fullName evidence="1">Uncharacterized protein</fullName>
    </submittedName>
</protein>
<evidence type="ECO:0000313" key="1">
    <source>
        <dbReference type="EMBL" id="TID26077.1"/>
    </source>
</evidence>
<proteinExistence type="predicted"/>
<accession>A0A4Z1P9Y9</accession>
<comment type="caution">
    <text evidence="1">The sequence shown here is derived from an EMBL/GenBank/DDBJ whole genome shotgun (WGS) entry which is preliminary data.</text>
</comment>
<dbReference type="Proteomes" id="UP000298493">
    <property type="component" value="Unassembled WGS sequence"/>
</dbReference>
<name>A0A4Z1P9Y9_9PEZI</name>
<reference evidence="1 2" key="1">
    <citation type="submission" date="2019-04" db="EMBL/GenBank/DDBJ databases">
        <title>High contiguity whole genome sequence and gene annotation resource for two Venturia nashicola isolates.</title>
        <authorList>
            <person name="Prokchorchik M."/>
            <person name="Won K."/>
            <person name="Lee Y."/>
            <person name="Choi E.D."/>
            <person name="Segonzac C."/>
            <person name="Sohn K.H."/>
        </authorList>
    </citation>
    <scope>NUCLEOTIDE SEQUENCE [LARGE SCALE GENOMIC DNA]</scope>
    <source>
        <strain evidence="1 2">PRI2</strain>
    </source>
</reference>
<keyword evidence="2" id="KW-1185">Reference proteome</keyword>
<dbReference type="EMBL" id="SNSC02000003">
    <property type="protein sequence ID" value="TID26077.1"/>
    <property type="molecule type" value="Genomic_DNA"/>
</dbReference>
<dbReference type="AlphaFoldDB" id="A0A4Z1P9Y9"/>
<organism evidence="1 2">
    <name type="scientific">Venturia nashicola</name>
    <dbReference type="NCBI Taxonomy" id="86259"/>
    <lineage>
        <taxon>Eukaryota</taxon>
        <taxon>Fungi</taxon>
        <taxon>Dikarya</taxon>
        <taxon>Ascomycota</taxon>
        <taxon>Pezizomycotina</taxon>
        <taxon>Dothideomycetes</taxon>
        <taxon>Pleosporomycetidae</taxon>
        <taxon>Venturiales</taxon>
        <taxon>Venturiaceae</taxon>
        <taxon>Venturia</taxon>
    </lineage>
</organism>
<evidence type="ECO:0000313" key="2">
    <source>
        <dbReference type="Proteomes" id="UP000298493"/>
    </source>
</evidence>
<sequence>MFDEEIDYSTPAKGSIEAETSYAMPCLLRYQSTIVVGSNPTMHFSVLPSASCTSSGIFNSILVNDWVCLVIISTSKISPLSLESCWSMRYEIAIYHEVPIDDHFLVLVEASQTISKDVRVTIGDHLFALFEIPRARQGLQSEASTSRSLELSVAMDGDSAVHYQFAFDDEILEDLDDCLVLGEGDIVLAFQWIFGIGVRRDNCLTLAVALSKMSVLTSAKQKCPCHLQYGQHLE</sequence>